<dbReference type="GO" id="GO:0005829">
    <property type="term" value="C:cytosol"/>
    <property type="evidence" value="ECO:0007669"/>
    <property type="project" value="TreeGrafter"/>
</dbReference>
<protein>
    <submittedName>
        <fullName evidence="1">Transcriptional regulator</fullName>
    </submittedName>
</protein>
<dbReference type="eggNOG" id="arCOG01580">
    <property type="taxonomic scope" value="Archaea"/>
</dbReference>
<dbReference type="PANTHER" id="PTHR30154:SF34">
    <property type="entry name" value="TRANSCRIPTIONAL REGULATOR AZLB"/>
    <property type="match status" value="1"/>
</dbReference>
<organism evidence="1 2">
    <name type="scientific">Candidatus Nitrososphaera evergladensis SR1</name>
    <dbReference type="NCBI Taxonomy" id="1459636"/>
    <lineage>
        <taxon>Archaea</taxon>
        <taxon>Nitrososphaerota</taxon>
        <taxon>Nitrososphaeria</taxon>
        <taxon>Nitrososphaerales</taxon>
        <taxon>Nitrososphaeraceae</taxon>
        <taxon>Nitrososphaera</taxon>
    </lineage>
</organism>
<dbReference type="InterPro" id="IPR036388">
    <property type="entry name" value="WH-like_DNA-bd_sf"/>
</dbReference>
<gene>
    <name evidence="1" type="ORF">NTE_02896</name>
</gene>
<name>A0A075N0B5_9ARCH</name>
<evidence type="ECO:0000313" key="2">
    <source>
        <dbReference type="Proteomes" id="UP000028194"/>
    </source>
</evidence>
<dbReference type="Proteomes" id="UP000028194">
    <property type="component" value="Chromosome"/>
</dbReference>
<evidence type="ECO:0000313" key="1">
    <source>
        <dbReference type="EMBL" id="AIF84934.1"/>
    </source>
</evidence>
<proteinExistence type="predicted"/>
<dbReference type="InterPro" id="IPR019888">
    <property type="entry name" value="Tscrpt_reg_AsnC-like"/>
</dbReference>
<dbReference type="InterPro" id="IPR036390">
    <property type="entry name" value="WH_DNA-bd_sf"/>
</dbReference>
<dbReference type="SMART" id="SM00344">
    <property type="entry name" value="HTH_ASNC"/>
    <property type="match status" value="1"/>
</dbReference>
<reference evidence="1 2" key="1">
    <citation type="journal article" date="2014" name="PLoS ONE">
        <title>Genome Sequence of Candidatus Nitrososphaera evergladensis from Group I.1b Enriched from Everglades Soil Reveals Novel Genomic Features of the Ammonia-Oxidizing Archaea.</title>
        <authorList>
            <person name="Zhalnina K.V."/>
            <person name="Dias R."/>
            <person name="Leonard M.T."/>
            <person name="Dorr de Quadros P."/>
            <person name="Camargo F.A."/>
            <person name="Drew J.C."/>
            <person name="Farmerie W.G."/>
            <person name="Daroub S.H."/>
            <person name="Triplett E.W."/>
        </authorList>
    </citation>
    <scope>NUCLEOTIDE SEQUENCE [LARGE SCALE GENOMIC DNA]</scope>
    <source>
        <strain evidence="1 2">SR1</strain>
    </source>
</reference>
<dbReference type="GO" id="GO:0043200">
    <property type="term" value="P:response to amino acid"/>
    <property type="evidence" value="ECO:0007669"/>
    <property type="project" value="TreeGrafter"/>
</dbReference>
<sequence length="180" mass="20938">MMPDDTDELILSALSRNAKQDPLEIWDFLKGHGHDVPIEEIESRITKLEDEGVITGYTISVDTRKLRRRVIRVVLATFKTSQHLPKRLEGLKKYVADAPFVLFSGRTRGGYDWICVQAFPSEEMADEESDIYRNLFGDIIQSYQVYDFMPVKDPSFHSLAYTSKEYKKFLDEWIPPFLPR</sequence>
<dbReference type="RefSeq" id="WP_226987015.1">
    <property type="nucleotide sequence ID" value="NZ_CP007174.1"/>
</dbReference>
<accession>A0A075N0B5</accession>
<keyword evidence="2" id="KW-1185">Reference proteome</keyword>
<dbReference type="PANTHER" id="PTHR30154">
    <property type="entry name" value="LEUCINE-RESPONSIVE REGULATORY PROTEIN"/>
    <property type="match status" value="1"/>
</dbReference>
<dbReference type="AlphaFoldDB" id="A0A075N0B5"/>
<dbReference type="HOGENOM" id="CLU_1500240_0_0_2"/>
<dbReference type="GO" id="GO:0043565">
    <property type="term" value="F:sequence-specific DNA binding"/>
    <property type="evidence" value="ECO:0007669"/>
    <property type="project" value="TreeGrafter"/>
</dbReference>
<dbReference type="Gene3D" id="1.10.10.10">
    <property type="entry name" value="Winged helix-like DNA-binding domain superfamily/Winged helix DNA-binding domain"/>
    <property type="match status" value="1"/>
</dbReference>
<dbReference type="KEGG" id="nev:NTE_02896"/>
<dbReference type="GeneID" id="41598575"/>
<dbReference type="SUPFAM" id="SSF46785">
    <property type="entry name" value="Winged helix' DNA-binding domain"/>
    <property type="match status" value="1"/>
</dbReference>
<dbReference type="EMBL" id="CP007174">
    <property type="protein sequence ID" value="AIF84934.1"/>
    <property type="molecule type" value="Genomic_DNA"/>
</dbReference>